<protein>
    <recommendedName>
        <fullName evidence="4">Ribosomal protein S21</fullName>
    </recommendedName>
</protein>
<comment type="caution">
    <text evidence="2">The sequence shown here is derived from an EMBL/GenBank/DDBJ whole genome shotgun (WGS) entry which is preliminary data.</text>
</comment>
<evidence type="ECO:0008006" key="4">
    <source>
        <dbReference type="Google" id="ProtNLM"/>
    </source>
</evidence>
<feature type="region of interest" description="Disordered" evidence="1">
    <location>
        <begin position="94"/>
        <end position="116"/>
    </location>
</feature>
<keyword evidence="3" id="KW-1185">Reference proteome</keyword>
<evidence type="ECO:0000313" key="3">
    <source>
        <dbReference type="Proteomes" id="UP000738359"/>
    </source>
</evidence>
<gene>
    <name evidence="2" type="ORF">BGZ70_006578</name>
</gene>
<proteinExistence type="predicted"/>
<sequence>MPPYRILRRSALHSVFHPARIIMLRALSRTTAVAGALAQRQAVASTRIHTAAAFHSSAAALNTNNKSNSGNSSSNNSSNNIPDIFASLLSNKSSASGSSSSSSRTTSSLFGSRRSSDKGIGNMPLFGFAPKANTTANPIHLDTSHPNEGRSFRVASPAAVDQTYRRLRSAINQSNMKRELRLKRNYETGHARMRRENQERNKKLFGAMVRKKIELIKLMKIRGM</sequence>
<evidence type="ECO:0000313" key="2">
    <source>
        <dbReference type="EMBL" id="KAF9964356.1"/>
    </source>
</evidence>
<evidence type="ECO:0000256" key="1">
    <source>
        <dbReference type="SAM" id="MobiDB-lite"/>
    </source>
</evidence>
<dbReference type="OrthoDB" id="2501249at2759"/>
<feature type="compositionally biased region" description="Low complexity" evidence="1">
    <location>
        <begin position="94"/>
        <end position="113"/>
    </location>
</feature>
<reference evidence="2" key="1">
    <citation type="journal article" date="2020" name="Fungal Divers.">
        <title>Resolving the Mortierellaceae phylogeny through synthesis of multi-gene phylogenetics and phylogenomics.</title>
        <authorList>
            <person name="Vandepol N."/>
            <person name="Liber J."/>
            <person name="Desiro A."/>
            <person name="Na H."/>
            <person name="Kennedy M."/>
            <person name="Barry K."/>
            <person name="Grigoriev I.V."/>
            <person name="Miller A.N."/>
            <person name="O'Donnell K."/>
            <person name="Stajich J.E."/>
            <person name="Bonito G."/>
        </authorList>
    </citation>
    <scope>NUCLEOTIDE SEQUENCE</scope>
    <source>
        <strain evidence="2">CK1249</strain>
    </source>
</reference>
<accession>A0A9P6J886</accession>
<dbReference type="EMBL" id="JAAAHY010000374">
    <property type="protein sequence ID" value="KAF9964356.1"/>
    <property type="molecule type" value="Genomic_DNA"/>
</dbReference>
<dbReference type="Proteomes" id="UP000738359">
    <property type="component" value="Unassembled WGS sequence"/>
</dbReference>
<name>A0A9P6J886_MORAP</name>
<dbReference type="AlphaFoldDB" id="A0A9P6J886"/>
<organism evidence="2 3">
    <name type="scientific">Mortierella alpina</name>
    <name type="common">Oleaginous fungus</name>
    <name type="synonym">Mortierella renispora</name>
    <dbReference type="NCBI Taxonomy" id="64518"/>
    <lineage>
        <taxon>Eukaryota</taxon>
        <taxon>Fungi</taxon>
        <taxon>Fungi incertae sedis</taxon>
        <taxon>Mucoromycota</taxon>
        <taxon>Mortierellomycotina</taxon>
        <taxon>Mortierellomycetes</taxon>
        <taxon>Mortierellales</taxon>
        <taxon>Mortierellaceae</taxon>
        <taxon>Mortierella</taxon>
    </lineage>
</organism>